<keyword evidence="3" id="KW-0677">Repeat</keyword>
<dbReference type="STRING" id="10228.B3SAU9"/>
<dbReference type="GeneID" id="6758591"/>
<evidence type="ECO:0000259" key="7">
    <source>
        <dbReference type="PROSITE" id="PS50021"/>
    </source>
</evidence>
<keyword evidence="9" id="KW-1185">Reference proteome</keyword>
<dbReference type="InterPro" id="IPR036872">
    <property type="entry name" value="CH_dom_sf"/>
</dbReference>
<feature type="domain" description="Calponin-homology (CH)" evidence="7">
    <location>
        <begin position="128"/>
        <end position="234"/>
    </location>
</feature>
<dbReference type="Proteomes" id="UP000009022">
    <property type="component" value="Unassembled WGS sequence"/>
</dbReference>
<dbReference type="SUPFAM" id="SSF47576">
    <property type="entry name" value="Calponin-homology domain, CH-domain"/>
    <property type="match status" value="1"/>
</dbReference>
<gene>
    <name evidence="8" type="ORF">TRIADDRAFT_5338</name>
</gene>
<organism evidence="8 9">
    <name type="scientific">Trichoplax adhaerens</name>
    <name type="common">Trichoplax reptans</name>
    <dbReference type="NCBI Taxonomy" id="10228"/>
    <lineage>
        <taxon>Eukaryota</taxon>
        <taxon>Metazoa</taxon>
        <taxon>Placozoa</taxon>
        <taxon>Uniplacotomia</taxon>
        <taxon>Trichoplacea</taxon>
        <taxon>Trichoplacidae</taxon>
        <taxon>Trichoplax</taxon>
    </lineage>
</organism>
<evidence type="ECO:0000256" key="1">
    <source>
        <dbReference type="ARBA" id="ARBA00004370"/>
    </source>
</evidence>
<dbReference type="RefSeq" id="XP_002117379.1">
    <property type="nucleotide sequence ID" value="XM_002117343.1"/>
</dbReference>
<feature type="non-terminal residue" evidence="8">
    <location>
        <position position="1"/>
    </location>
</feature>
<dbReference type="EMBL" id="DS985262">
    <property type="protein sequence ID" value="EDV20218.1"/>
    <property type="molecule type" value="Genomic_DNA"/>
</dbReference>
<dbReference type="InParanoid" id="B3SAU9"/>
<keyword evidence="6" id="KW-0009">Actin-binding</keyword>
<dbReference type="OMA" id="CAFETIS"/>
<protein>
    <recommendedName>
        <fullName evidence="7">Calponin-homology (CH) domain-containing protein</fullName>
    </recommendedName>
</protein>
<accession>B3SAU9</accession>
<dbReference type="Gene3D" id="1.10.418.10">
    <property type="entry name" value="Calponin-like domain"/>
    <property type="match status" value="2"/>
</dbReference>
<keyword evidence="2" id="KW-0812">Transmembrane</keyword>
<dbReference type="HOGENOM" id="CLU_005217_5_1_1"/>
<proteinExistence type="predicted"/>
<dbReference type="InterPro" id="IPR001715">
    <property type="entry name" value="CH_dom"/>
</dbReference>
<dbReference type="InterPro" id="IPR052403">
    <property type="entry name" value="LINC-complex_assoc"/>
</dbReference>
<comment type="subcellular location">
    <subcellularLocation>
        <location evidence="1">Membrane</location>
    </subcellularLocation>
</comment>
<dbReference type="CTD" id="6758591"/>
<dbReference type="PhylomeDB" id="B3SAU9"/>
<dbReference type="GO" id="GO:0016020">
    <property type="term" value="C:membrane"/>
    <property type="evidence" value="ECO:0007669"/>
    <property type="project" value="UniProtKB-SubCell"/>
</dbReference>
<reference evidence="8 9" key="1">
    <citation type="journal article" date="2008" name="Nature">
        <title>The Trichoplax genome and the nature of placozoans.</title>
        <authorList>
            <person name="Srivastava M."/>
            <person name="Begovic E."/>
            <person name="Chapman J."/>
            <person name="Putnam N.H."/>
            <person name="Hellsten U."/>
            <person name="Kawashima T."/>
            <person name="Kuo A."/>
            <person name="Mitros T."/>
            <person name="Salamov A."/>
            <person name="Carpenter M.L."/>
            <person name="Signorovitch A.Y."/>
            <person name="Moreno M.A."/>
            <person name="Kamm K."/>
            <person name="Grimwood J."/>
            <person name="Schmutz J."/>
            <person name="Shapiro H."/>
            <person name="Grigoriev I.V."/>
            <person name="Buss L.W."/>
            <person name="Schierwater B."/>
            <person name="Dellaporta S.L."/>
            <person name="Rokhsar D.S."/>
        </authorList>
    </citation>
    <scope>NUCLEOTIDE SEQUENCE [LARGE SCALE GENOMIC DNA]</scope>
    <source>
        <strain evidence="8 9">Grell-BS-1999</strain>
    </source>
</reference>
<evidence type="ECO:0000256" key="5">
    <source>
        <dbReference type="ARBA" id="ARBA00023136"/>
    </source>
</evidence>
<dbReference type="AlphaFoldDB" id="B3SAU9"/>
<dbReference type="InterPro" id="IPR001589">
    <property type="entry name" value="Actinin_actin-bd_CS"/>
</dbReference>
<evidence type="ECO:0000313" key="8">
    <source>
        <dbReference type="EMBL" id="EDV20218.1"/>
    </source>
</evidence>
<dbReference type="eggNOG" id="KOG0517">
    <property type="taxonomic scope" value="Eukaryota"/>
</dbReference>
<feature type="domain" description="Calponin-homology (CH)" evidence="7">
    <location>
        <begin position="6"/>
        <end position="110"/>
    </location>
</feature>
<dbReference type="PROSITE" id="PS00019">
    <property type="entry name" value="ACTININ_1"/>
    <property type="match status" value="1"/>
</dbReference>
<evidence type="ECO:0000256" key="2">
    <source>
        <dbReference type="ARBA" id="ARBA00022692"/>
    </source>
</evidence>
<keyword evidence="5" id="KW-0472">Membrane</keyword>
<evidence type="ECO:0000256" key="6">
    <source>
        <dbReference type="ARBA" id="ARBA00023203"/>
    </source>
</evidence>
<dbReference type="PROSITE" id="PS50021">
    <property type="entry name" value="CH"/>
    <property type="match status" value="2"/>
</dbReference>
<dbReference type="PANTHER" id="PTHR47535">
    <property type="entry name" value="MUSCLE-SPECIFIC PROTEIN 300 KDA, ISOFORM G"/>
    <property type="match status" value="1"/>
</dbReference>
<dbReference type="Pfam" id="PF00307">
    <property type="entry name" value="CH"/>
    <property type="match status" value="2"/>
</dbReference>
<evidence type="ECO:0000313" key="9">
    <source>
        <dbReference type="Proteomes" id="UP000009022"/>
    </source>
</evidence>
<evidence type="ECO:0000256" key="4">
    <source>
        <dbReference type="ARBA" id="ARBA00022989"/>
    </source>
</evidence>
<dbReference type="OrthoDB" id="18853at2759"/>
<dbReference type="KEGG" id="tad:TRIADDRAFT_5338"/>
<dbReference type="SMART" id="SM00033">
    <property type="entry name" value="CH"/>
    <property type="match status" value="2"/>
</dbReference>
<name>B3SAU9_TRIAD</name>
<dbReference type="PANTHER" id="PTHR47535:SF1">
    <property type="entry name" value="NESPRIN-1"/>
    <property type="match status" value="1"/>
</dbReference>
<keyword evidence="4" id="KW-1133">Transmembrane helix</keyword>
<feature type="non-terminal residue" evidence="8">
    <location>
        <position position="234"/>
    </location>
</feature>
<sequence>TEEMKAIQKKVFVRWINYQIAKTENPVAITNLIKDLKDGNILLTLLELNTGEKMPRETGRLRINHMFNCSKVLGYLQKQKIKISVTRNDVPDGKVDAILSLVWNIILYFQVLRYTVKKQPKAPIFKKGTGKKALLLWCQAATTKSFSLGVITNFTTDWINGYAFMFIVHSLRPNLVNLEQDIGDDNKKNLDKAFTLLEEHLNVPRLLEPSDVDVEQPDEKSILTYIACIYRRYP</sequence>
<evidence type="ECO:0000256" key="3">
    <source>
        <dbReference type="ARBA" id="ARBA00022737"/>
    </source>
</evidence>
<dbReference type="GO" id="GO:0003779">
    <property type="term" value="F:actin binding"/>
    <property type="evidence" value="ECO:0007669"/>
    <property type="project" value="UniProtKB-KW"/>
</dbReference>